<dbReference type="AlphaFoldDB" id="A0A9P3GA34"/>
<name>A0A9P3GA34_9APHY</name>
<accession>A0A9P3GA34</accession>
<sequence>MGTRVLLFGVSNASTAWLKGLSRRWTTCVVFVSRPSTMTNHFDACAPDDRGCRPAALEPTSQPAHSLDAPLGYGFCPRMQNRYVGRGKLMVAVYRFAALALRGPTLSNVVFATRPFDIPGSNLAASPSRMLACLRGITQTNGGTPYLNDVRLALVTQSCKRWHSHTETTQDLLDGRDSVLVGPSSECRAIICL</sequence>
<proteinExistence type="predicted"/>
<evidence type="ECO:0000313" key="2">
    <source>
        <dbReference type="Proteomes" id="UP000703269"/>
    </source>
</evidence>
<gene>
    <name evidence="1" type="ORF">PsYK624_062630</name>
</gene>
<evidence type="ECO:0000313" key="1">
    <source>
        <dbReference type="EMBL" id="GJE90139.1"/>
    </source>
</evidence>
<keyword evidence="2" id="KW-1185">Reference proteome</keyword>
<dbReference type="Proteomes" id="UP000703269">
    <property type="component" value="Unassembled WGS sequence"/>
</dbReference>
<protein>
    <submittedName>
        <fullName evidence="1">Uncharacterized protein</fullName>
    </submittedName>
</protein>
<organism evidence="1 2">
    <name type="scientific">Phanerochaete sordida</name>
    <dbReference type="NCBI Taxonomy" id="48140"/>
    <lineage>
        <taxon>Eukaryota</taxon>
        <taxon>Fungi</taxon>
        <taxon>Dikarya</taxon>
        <taxon>Basidiomycota</taxon>
        <taxon>Agaricomycotina</taxon>
        <taxon>Agaricomycetes</taxon>
        <taxon>Polyporales</taxon>
        <taxon>Phanerochaetaceae</taxon>
        <taxon>Phanerochaete</taxon>
    </lineage>
</organism>
<reference evidence="1 2" key="1">
    <citation type="submission" date="2021-08" db="EMBL/GenBank/DDBJ databases">
        <title>Draft Genome Sequence of Phanerochaete sordida strain YK-624.</title>
        <authorList>
            <person name="Mori T."/>
            <person name="Dohra H."/>
            <person name="Suzuki T."/>
            <person name="Kawagishi H."/>
            <person name="Hirai H."/>
        </authorList>
    </citation>
    <scope>NUCLEOTIDE SEQUENCE [LARGE SCALE GENOMIC DNA]</scope>
    <source>
        <strain evidence="1 2">YK-624</strain>
    </source>
</reference>
<comment type="caution">
    <text evidence="1">The sequence shown here is derived from an EMBL/GenBank/DDBJ whole genome shotgun (WGS) entry which is preliminary data.</text>
</comment>
<dbReference type="EMBL" id="BPQB01000015">
    <property type="protein sequence ID" value="GJE90139.1"/>
    <property type="molecule type" value="Genomic_DNA"/>
</dbReference>